<evidence type="ECO:0000313" key="2">
    <source>
        <dbReference type="Proteomes" id="UP000446768"/>
    </source>
</evidence>
<dbReference type="AlphaFoldDB" id="A0A7X2IMA4"/>
<dbReference type="Proteomes" id="UP000446768">
    <property type="component" value="Unassembled WGS sequence"/>
</dbReference>
<dbReference type="EMBL" id="WKJJ01000006">
    <property type="protein sequence ID" value="MRV72454.1"/>
    <property type="molecule type" value="Genomic_DNA"/>
</dbReference>
<comment type="caution">
    <text evidence="1">The sequence shown here is derived from an EMBL/GenBank/DDBJ whole genome shotgun (WGS) entry which is preliminary data.</text>
</comment>
<gene>
    <name evidence="1" type="ORF">GJ700_12105</name>
</gene>
<name>A0A7X2IMA4_9BURK</name>
<keyword evidence="2" id="KW-1185">Reference proteome</keyword>
<accession>A0A7X2IMA4</accession>
<reference evidence="1 2" key="1">
    <citation type="submission" date="2019-11" db="EMBL/GenBank/DDBJ databases">
        <title>Novel species isolated from a subtropical stream in China.</title>
        <authorList>
            <person name="Lu H."/>
        </authorList>
    </citation>
    <scope>NUCLEOTIDE SEQUENCE [LARGE SCALE GENOMIC DNA]</scope>
    <source>
        <strain evidence="1 2">FT92W</strain>
    </source>
</reference>
<proteinExistence type="predicted"/>
<organism evidence="1 2">
    <name type="scientific">Pseudoduganella rivuli</name>
    <dbReference type="NCBI Taxonomy" id="2666085"/>
    <lineage>
        <taxon>Bacteria</taxon>
        <taxon>Pseudomonadati</taxon>
        <taxon>Pseudomonadota</taxon>
        <taxon>Betaproteobacteria</taxon>
        <taxon>Burkholderiales</taxon>
        <taxon>Oxalobacteraceae</taxon>
        <taxon>Telluria group</taxon>
        <taxon>Pseudoduganella</taxon>
    </lineage>
</organism>
<protein>
    <submittedName>
        <fullName evidence="1">Uncharacterized protein</fullName>
    </submittedName>
</protein>
<sequence>MTAFFPSAWKRAVDSLVLYQTREDMVYATYFAKTKILGLFWPVMPRPGLAKVAAIDEMLIALMAVSDIGYIPEKLSGALRERYLHAADDIRKQCFQVVALTHTAGSAPQPARS</sequence>
<dbReference type="RefSeq" id="WP_154374004.1">
    <property type="nucleotide sequence ID" value="NZ_WKJJ01000006.1"/>
</dbReference>
<evidence type="ECO:0000313" key="1">
    <source>
        <dbReference type="EMBL" id="MRV72454.1"/>
    </source>
</evidence>